<feature type="transmembrane region" description="Helical" evidence="1">
    <location>
        <begin position="45"/>
        <end position="65"/>
    </location>
</feature>
<keyword evidence="1" id="KW-0812">Transmembrane</keyword>
<dbReference type="InterPro" id="IPR058581">
    <property type="entry name" value="TM_HPP"/>
</dbReference>
<reference evidence="3 4" key="1">
    <citation type="submission" date="2012-12" db="EMBL/GenBank/DDBJ databases">
        <title>Novel taxa of Listeriaceae from agricultural environments in the United States.</title>
        <authorList>
            <person name="den Bakker H.C."/>
            <person name="Allred A."/>
            <person name="Warchocki S."/>
            <person name="Wright E.M."/>
            <person name="Burrell A."/>
            <person name="Nightingale K.K."/>
            <person name="Kephart D."/>
            <person name="Wiedmann M."/>
        </authorList>
    </citation>
    <scope>NUCLEOTIDE SEQUENCE [LARGE SCALE GENOMIC DNA]</scope>
    <source>
        <strain evidence="3 4">FSL F6-1037</strain>
    </source>
</reference>
<dbReference type="AlphaFoldDB" id="W7CN89"/>
<keyword evidence="4" id="KW-1185">Reference proteome</keyword>
<feature type="transmembrane region" description="Helical" evidence="1">
    <location>
        <begin position="21"/>
        <end position="39"/>
    </location>
</feature>
<dbReference type="PANTHER" id="PTHR33741:SF5">
    <property type="entry name" value="TRANSMEMBRANE PROTEIN DDB_G0269096-RELATED"/>
    <property type="match status" value="1"/>
</dbReference>
<evidence type="ECO:0000313" key="3">
    <source>
        <dbReference type="EMBL" id="EUJ37116.1"/>
    </source>
</evidence>
<organism evidence="3 4">
    <name type="scientific">Brochothrix campestris FSL F6-1037</name>
    <dbReference type="NCBI Taxonomy" id="1265861"/>
    <lineage>
        <taxon>Bacteria</taxon>
        <taxon>Bacillati</taxon>
        <taxon>Bacillota</taxon>
        <taxon>Bacilli</taxon>
        <taxon>Bacillales</taxon>
        <taxon>Listeriaceae</taxon>
        <taxon>Brochothrix</taxon>
    </lineage>
</organism>
<protein>
    <submittedName>
        <fullName evidence="3">HPP family protein</fullName>
    </submittedName>
</protein>
<feature type="transmembrane region" description="Helical" evidence="1">
    <location>
        <begin position="72"/>
        <end position="90"/>
    </location>
</feature>
<keyword evidence="1" id="KW-0472">Membrane</keyword>
<dbReference type="EMBL" id="AODH01000043">
    <property type="protein sequence ID" value="EUJ37116.1"/>
    <property type="molecule type" value="Genomic_DNA"/>
</dbReference>
<dbReference type="InterPro" id="IPR007065">
    <property type="entry name" value="HPP"/>
</dbReference>
<dbReference type="Proteomes" id="UP000019243">
    <property type="component" value="Unassembled WGS sequence"/>
</dbReference>
<name>W7CN89_9LIST</name>
<keyword evidence="1" id="KW-1133">Transmembrane helix</keyword>
<dbReference type="OrthoDB" id="9811720at2"/>
<evidence type="ECO:0000313" key="4">
    <source>
        <dbReference type="Proteomes" id="UP000019243"/>
    </source>
</evidence>
<accession>W7CN89</accession>
<dbReference type="PATRIC" id="fig|1265861.3.peg.1994"/>
<comment type="caution">
    <text evidence="3">The sequence shown here is derived from an EMBL/GenBank/DDBJ whole genome shotgun (WGS) entry which is preliminary data.</text>
</comment>
<gene>
    <name evidence="3" type="ORF">BCAMP_10170</name>
</gene>
<dbReference type="STRING" id="1265861.BCAMP_10170"/>
<dbReference type="Pfam" id="PF04982">
    <property type="entry name" value="TM_HPP"/>
    <property type="match status" value="1"/>
</dbReference>
<feature type="transmembrane region" description="Helical" evidence="1">
    <location>
        <begin position="133"/>
        <end position="154"/>
    </location>
</feature>
<evidence type="ECO:0000259" key="2">
    <source>
        <dbReference type="Pfam" id="PF04982"/>
    </source>
</evidence>
<dbReference type="PANTHER" id="PTHR33741">
    <property type="entry name" value="TRANSMEMBRANE PROTEIN DDB_G0269096-RELATED"/>
    <property type="match status" value="1"/>
</dbReference>
<feature type="domain" description="HPP transmembrane region" evidence="2">
    <location>
        <begin position="18"/>
        <end position="164"/>
    </location>
</feature>
<sequence length="168" mass="18396">MDYFKKMHTSARSPLTYRYKSVCFNGCGAFLTLFLLSLLTNLINLPWLMAPFGASCVLAFGAWNAPFSQPRNIIGGHFLAALVGLTVLQLIPHTPYQLALAVGLSLIVMQLTKTSHPPAGATPIVIICANASWSYLFFPVLAGSCLLVICALLFNNLSSTRHYPTFWL</sequence>
<evidence type="ECO:0000256" key="1">
    <source>
        <dbReference type="SAM" id="Phobius"/>
    </source>
</evidence>
<dbReference type="RefSeq" id="WP_051457020.1">
    <property type="nucleotide sequence ID" value="NZ_AODH01000043.1"/>
</dbReference>
<proteinExistence type="predicted"/>